<proteinExistence type="inferred from homology"/>
<evidence type="ECO:0000256" key="7">
    <source>
        <dbReference type="SAM" id="SignalP"/>
    </source>
</evidence>
<keyword evidence="1 6" id="KW-0645">Protease</keyword>
<evidence type="ECO:0000313" key="10">
    <source>
        <dbReference type="EMBL" id="KIO47609.1"/>
    </source>
</evidence>
<dbReference type="GO" id="GO:0004222">
    <property type="term" value="F:metalloendopeptidase activity"/>
    <property type="evidence" value="ECO:0007669"/>
    <property type="project" value="InterPro"/>
</dbReference>
<comment type="cofactor">
    <cofactor evidence="6">
        <name>Zn(2+)</name>
        <dbReference type="ChEBI" id="CHEBI:29105"/>
    </cofactor>
    <text evidence="6">Binds 1 zinc ion per subunit.</text>
</comment>
<dbReference type="OrthoDB" id="9810445at2"/>
<dbReference type="GO" id="GO:0016020">
    <property type="term" value="C:membrane"/>
    <property type="evidence" value="ECO:0007669"/>
    <property type="project" value="TreeGrafter"/>
</dbReference>
<dbReference type="Pfam" id="PF01435">
    <property type="entry name" value="Peptidase_M48"/>
    <property type="match status" value="1"/>
</dbReference>
<sequence>MKKKFTRITLLGSFLLLMYQCATVPITGRHQLILFPEDQMVQTSLTSYSSFIKENKLSSDDSAKNRIRKVGARISKAVEQYLREHGLESEIQNFQWEFNLVVSNEPNAWCMPGGKVVFYEGILPYCQNEAGIAVVMGHEIAHAVAHHSNERMSQQALVQYGSTAASELLGQSQGAARKALLEQVIGIGANVGIILPFSRKHESEADHLGLIFMTMAGYDPNEATAFWSRMAAAGGGKQAEFLSTHPADEKRIAQLKALIPEALKYKPQE</sequence>
<dbReference type="PANTHER" id="PTHR22726">
    <property type="entry name" value="METALLOENDOPEPTIDASE OMA1"/>
    <property type="match status" value="1"/>
</dbReference>
<dbReference type="InterPro" id="IPR051156">
    <property type="entry name" value="Mito/Outer_Membr_Metalloprot"/>
</dbReference>
<keyword evidence="5 6" id="KW-0482">Metalloprotease</keyword>
<reference evidence="9 11" key="2">
    <citation type="submission" date="2014-07" db="EMBL/GenBank/DDBJ databases">
        <title>Porphyromonadaceae bacterium OUH 334697 = ATCC BAA-2682 = DSM 28341 draft genome.</title>
        <authorList>
            <person name="Sydenham T.V."/>
            <person name="Hasman H."/>
            <person name="Justesen U.S."/>
        </authorList>
    </citation>
    <scope>NUCLEOTIDE SEQUENCE [LARGE SCALE GENOMIC DNA]</scope>
    <source>
        <strain evidence="9 11">OUH 334697</strain>
    </source>
</reference>
<evidence type="ECO:0000256" key="1">
    <source>
        <dbReference type="ARBA" id="ARBA00022670"/>
    </source>
</evidence>
<evidence type="ECO:0000256" key="5">
    <source>
        <dbReference type="ARBA" id="ARBA00023049"/>
    </source>
</evidence>
<evidence type="ECO:0000256" key="4">
    <source>
        <dbReference type="ARBA" id="ARBA00022833"/>
    </source>
</evidence>
<dbReference type="CDD" id="cd07331">
    <property type="entry name" value="M48C_Oma1_like"/>
    <property type="match status" value="1"/>
</dbReference>
<organism evidence="10 12">
    <name type="scientific">Sanguibacteroides justesenii</name>
    <dbReference type="NCBI Taxonomy" id="1547597"/>
    <lineage>
        <taxon>Bacteria</taxon>
        <taxon>Pseudomonadati</taxon>
        <taxon>Bacteroidota</taxon>
        <taxon>Bacteroidia</taxon>
        <taxon>Bacteroidales</taxon>
        <taxon>Porphyromonadaceae</taxon>
        <taxon>Sanguibacteroides</taxon>
    </lineage>
</organism>
<feature type="chain" id="PRO_5043119369" evidence="7">
    <location>
        <begin position="23"/>
        <end position="269"/>
    </location>
</feature>
<keyword evidence="4 6" id="KW-0862">Zinc</keyword>
<keyword evidence="3 6" id="KW-0378">Hydrolase</keyword>
<accession>A0A0C3RLK4</accession>
<dbReference type="RefSeq" id="WP_041503557.1">
    <property type="nucleotide sequence ID" value="NZ_JPIT01000030.1"/>
</dbReference>
<feature type="signal peptide" evidence="7">
    <location>
        <begin position="1"/>
        <end position="22"/>
    </location>
</feature>
<keyword evidence="12" id="KW-1185">Reference proteome</keyword>
<keyword evidence="2" id="KW-0479">Metal-binding</keyword>
<dbReference type="Gene3D" id="3.30.2010.10">
    <property type="entry name" value="Metalloproteases ('zincins'), catalytic domain"/>
    <property type="match status" value="1"/>
</dbReference>
<dbReference type="GO" id="GO:0046872">
    <property type="term" value="F:metal ion binding"/>
    <property type="evidence" value="ECO:0007669"/>
    <property type="project" value="UniProtKB-KW"/>
</dbReference>
<name>A0A0C3RLK4_9PORP</name>
<evidence type="ECO:0000259" key="8">
    <source>
        <dbReference type="Pfam" id="PF01435"/>
    </source>
</evidence>
<dbReference type="InterPro" id="IPR001915">
    <property type="entry name" value="Peptidase_M48"/>
</dbReference>
<protein>
    <submittedName>
        <fullName evidence="10">Peptidase M48</fullName>
    </submittedName>
</protein>
<comment type="caution">
    <text evidence="10">The sequence shown here is derived from an EMBL/GenBank/DDBJ whole genome shotgun (WGS) entry which is preliminary data.</text>
</comment>
<reference evidence="10 12" key="1">
    <citation type="submission" date="2014-07" db="EMBL/GenBank/DDBJ databases">
        <title>Porphyromonadaceae bacterium OUH 308042 = ATCC BAA-2681 = DSM 28342 draft genome.</title>
        <authorList>
            <person name="Sydenham T.V."/>
            <person name="Hasman H."/>
            <person name="Justensen U.S."/>
        </authorList>
    </citation>
    <scope>NUCLEOTIDE SEQUENCE [LARGE SCALE GENOMIC DNA]</scope>
    <source>
        <strain evidence="10 12">OUH 308042</strain>
    </source>
</reference>
<evidence type="ECO:0000256" key="6">
    <source>
        <dbReference type="RuleBase" id="RU003983"/>
    </source>
</evidence>
<dbReference type="GO" id="GO:0051603">
    <property type="term" value="P:proteolysis involved in protein catabolic process"/>
    <property type="evidence" value="ECO:0007669"/>
    <property type="project" value="TreeGrafter"/>
</dbReference>
<evidence type="ECO:0000313" key="12">
    <source>
        <dbReference type="Proteomes" id="UP000031980"/>
    </source>
</evidence>
<evidence type="ECO:0000256" key="3">
    <source>
        <dbReference type="ARBA" id="ARBA00022801"/>
    </source>
</evidence>
<dbReference type="Proteomes" id="UP000031980">
    <property type="component" value="Unassembled WGS sequence"/>
</dbReference>
<dbReference type="EMBL" id="JPIU01000012">
    <property type="protein sequence ID" value="KIO47609.1"/>
    <property type="molecule type" value="Genomic_DNA"/>
</dbReference>
<comment type="similarity">
    <text evidence="6">Belongs to the peptidase M48 family.</text>
</comment>
<evidence type="ECO:0000256" key="2">
    <source>
        <dbReference type="ARBA" id="ARBA00022723"/>
    </source>
</evidence>
<evidence type="ECO:0000313" key="9">
    <source>
        <dbReference type="EMBL" id="KIO44240.1"/>
    </source>
</evidence>
<keyword evidence="7" id="KW-0732">Signal</keyword>
<evidence type="ECO:0000313" key="11">
    <source>
        <dbReference type="Proteomes" id="UP000031937"/>
    </source>
</evidence>
<dbReference type="PANTHER" id="PTHR22726:SF1">
    <property type="entry name" value="METALLOENDOPEPTIDASE OMA1, MITOCHONDRIAL"/>
    <property type="match status" value="1"/>
</dbReference>
<dbReference type="AlphaFoldDB" id="A0A0C3RLK4"/>
<dbReference type="Proteomes" id="UP000031937">
    <property type="component" value="Unassembled WGS sequence"/>
</dbReference>
<feature type="domain" description="Peptidase M48" evidence="8">
    <location>
        <begin position="75"/>
        <end position="258"/>
    </location>
</feature>
<dbReference type="EMBL" id="JPIT01000030">
    <property type="protein sequence ID" value="KIO44240.1"/>
    <property type="molecule type" value="Genomic_DNA"/>
</dbReference>
<gene>
    <name evidence="10" type="ORF">BA92_00140</name>
    <name evidence="9" type="ORF">IE90_09195</name>
</gene>